<protein>
    <submittedName>
        <fullName evidence="1">Uncharacterized protein</fullName>
    </submittedName>
</protein>
<gene>
    <name evidence="1" type="ORF">UFOVP447_145</name>
</gene>
<name>A0A6J5M9L3_9CAUD</name>
<proteinExistence type="predicted"/>
<dbReference type="Pfam" id="PF20025">
    <property type="entry name" value="DUF6433"/>
    <property type="match status" value="1"/>
</dbReference>
<reference evidence="1" key="1">
    <citation type="submission" date="2020-04" db="EMBL/GenBank/DDBJ databases">
        <authorList>
            <person name="Chiriac C."/>
            <person name="Salcher M."/>
            <person name="Ghai R."/>
            <person name="Kavagutti S V."/>
        </authorList>
    </citation>
    <scope>NUCLEOTIDE SEQUENCE</scope>
</reference>
<organism evidence="1">
    <name type="scientific">uncultured Caudovirales phage</name>
    <dbReference type="NCBI Taxonomy" id="2100421"/>
    <lineage>
        <taxon>Viruses</taxon>
        <taxon>Duplodnaviria</taxon>
        <taxon>Heunggongvirae</taxon>
        <taxon>Uroviricota</taxon>
        <taxon>Caudoviricetes</taxon>
        <taxon>Peduoviridae</taxon>
        <taxon>Maltschvirus</taxon>
        <taxon>Maltschvirus maltsch</taxon>
    </lineage>
</organism>
<accession>A0A6J5M9L3</accession>
<evidence type="ECO:0000313" key="1">
    <source>
        <dbReference type="EMBL" id="CAB4143428.1"/>
    </source>
</evidence>
<dbReference type="InterPro" id="IPR045491">
    <property type="entry name" value="DUF6433"/>
</dbReference>
<dbReference type="EMBL" id="LR796423">
    <property type="protein sequence ID" value="CAB4143428.1"/>
    <property type="molecule type" value="Genomic_DNA"/>
</dbReference>
<sequence>MAQRKSIAWILEFASKLPEEEQVKCLQANDVEPIRIVLQYCFHPAAVWALPPGKPPYKPCEYPNVENMLYAEARKMHIFLEGSSNINQLKREKMFIDLLESITPEDAKLLISIKDKKLPFEGLKPETIKKAYPGIF</sequence>